<proteinExistence type="predicted"/>
<gene>
    <name evidence="1" type="ORF">XYLVIOL_LOCUS10580</name>
</gene>
<sequence length="117" mass="13938">MELFRSFLRVLGLLQPTKVSRKWAELCKSDRYLRRTAKRYIREKKRKIRAEFMGLSPVNERKSCVSRVKTRQRISYSTVRINAPTMLRRQGEFQIPTERRVRVSADPISRRVGSLRV</sequence>
<reference evidence="1 2" key="1">
    <citation type="submission" date="2024-08" db="EMBL/GenBank/DDBJ databases">
        <authorList>
            <person name="Will J Nash"/>
            <person name="Angela Man"/>
            <person name="Seanna McTaggart"/>
            <person name="Kendall Baker"/>
            <person name="Tom Barker"/>
            <person name="Leah Catchpole"/>
            <person name="Alex Durrant"/>
            <person name="Karim Gharbi"/>
            <person name="Naomi Irish"/>
            <person name="Gemy Kaithakottil"/>
            <person name="Debby Ku"/>
            <person name="Aaliyah Providence"/>
            <person name="Felix Shaw"/>
            <person name="David Swarbreck"/>
            <person name="Chris Watkins"/>
            <person name="Ann M. McCartney"/>
            <person name="Giulio Formenti"/>
            <person name="Alice Mouton"/>
            <person name="Noel Vella"/>
            <person name="Bjorn M von Reumont"/>
            <person name="Adriana Vella"/>
            <person name="Wilfried Haerty"/>
        </authorList>
    </citation>
    <scope>NUCLEOTIDE SEQUENCE [LARGE SCALE GENOMIC DNA]</scope>
</reference>
<name>A0ABP1PFC3_XYLVO</name>
<keyword evidence="2" id="KW-1185">Reference proteome</keyword>
<evidence type="ECO:0000313" key="2">
    <source>
        <dbReference type="Proteomes" id="UP001642520"/>
    </source>
</evidence>
<protein>
    <submittedName>
        <fullName evidence="1">Uncharacterized protein</fullName>
    </submittedName>
</protein>
<dbReference type="Proteomes" id="UP001642520">
    <property type="component" value="Unassembled WGS sequence"/>
</dbReference>
<dbReference type="EMBL" id="CAXAJV020001301">
    <property type="protein sequence ID" value="CAL7951557.1"/>
    <property type="molecule type" value="Genomic_DNA"/>
</dbReference>
<comment type="caution">
    <text evidence="1">The sequence shown here is derived from an EMBL/GenBank/DDBJ whole genome shotgun (WGS) entry which is preliminary data.</text>
</comment>
<organism evidence="1 2">
    <name type="scientific">Xylocopa violacea</name>
    <name type="common">Violet carpenter bee</name>
    <name type="synonym">Apis violacea</name>
    <dbReference type="NCBI Taxonomy" id="135666"/>
    <lineage>
        <taxon>Eukaryota</taxon>
        <taxon>Metazoa</taxon>
        <taxon>Ecdysozoa</taxon>
        <taxon>Arthropoda</taxon>
        <taxon>Hexapoda</taxon>
        <taxon>Insecta</taxon>
        <taxon>Pterygota</taxon>
        <taxon>Neoptera</taxon>
        <taxon>Endopterygota</taxon>
        <taxon>Hymenoptera</taxon>
        <taxon>Apocrita</taxon>
        <taxon>Aculeata</taxon>
        <taxon>Apoidea</taxon>
        <taxon>Anthophila</taxon>
        <taxon>Apidae</taxon>
        <taxon>Xylocopa</taxon>
        <taxon>Xylocopa</taxon>
    </lineage>
</organism>
<evidence type="ECO:0000313" key="1">
    <source>
        <dbReference type="EMBL" id="CAL7951557.1"/>
    </source>
</evidence>
<accession>A0ABP1PFC3</accession>